<dbReference type="GO" id="GO:0005737">
    <property type="term" value="C:cytoplasm"/>
    <property type="evidence" value="ECO:0007669"/>
    <property type="project" value="TreeGrafter"/>
</dbReference>
<dbReference type="Gene3D" id="2.40.30.170">
    <property type="match status" value="1"/>
</dbReference>
<evidence type="ECO:0000256" key="5">
    <source>
        <dbReference type="ARBA" id="ARBA00022989"/>
    </source>
</evidence>
<name>A0A518IVQ0_9BACT</name>
<dbReference type="PANTHER" id="PTHR13325">
    <property type="entry name" value="PROTEASE M50 MEMBRANE-BOUND TRANSCRIPTION FACTOR SITE 2 PROTEASE"/>
    <property type="match status" value="1"/>
</dbReference>
<dbReference type="PANTHER" id="PTHR13325:SF3">
    <property type="entry name" value="MEMBRANE-BOUND TRANSCRIPTION FACTOR SITE-2 PROTEASE"/>
    <property type="match status" value="1"/>
</dbReference>
<dbReference type="EMBL" id="CP036318">
    <property type="protein sequence ID" value="QDV57166.1"/>
    <property type="molecule type" value="Genomic_DNA"/>
</dbReference>
<evidence type="ECO:0000256" key="4">
    <source>
        <dbReference type="ARBA" id="ARBA00022692"/>
    </source>
</evidence>
<dbReference type="RefSeq" id="WP_145286334.1">
    <property type="nucleotide sequence ID" value="NZ_CP036318.1"/>
</dbReference>
<keyword evidence="11" id="KW-1185">Reference proteome</keyword>
<dbReference type="Proteomes" id="UP000316770">
    <property type="component" value="Chromosome"/>
</dbReference>
<dbReference type="GO" id="GO:0016020">
    <property type="term" value="C:membrane"/>
    <property type="evidence" value="ECO:0007669"/>
    <property type="project" value="InterPro"/>
</dbReference>
<feature type="transmembrane region" description="Helical" evidence="8">
    <location>
        <begin position="283"/>
        <end position="303"/>
    </location>
</feature>
<dbReference type="GO" id="GO:0031293">
    <property type="term" value="P:membrane protein intracellular domain proteolysis"/>
    <property type="evidence" value="ECO:0007669"/>
    <property type="project" value="TreeGrafter"/>
</dbReference>
<dbReference type="GO" id="GO:0012505">
    <property type="term" value="C:endomembrane system"/>
    <property type="evidence" value="ECO:0007669"/>
    <property type="project" value="UniProtKB-SubCell"/>
</dbReference>
<dbReference type="InterPro" id="IPR008915">
    <property type="entry name" value="Peptidase_M50"/>
</dbReference>
<reference evidence="10 11" key="1">
    <citation type="submission" date="2019-02" db="EMBL/GenBank/DDBJ databases">
        <title>Deep-cultivation of Planctomycetes and their phenomic and genomic characterization uncovers novel biology.</title>
        <authorList>
            <person name="Wiegand S."/>
            <person name="Jogler M."/>
            <person name="Boedeker C."/>
            <person name="Pinto D."/>
            <person name="Vollmers J."/>
            <person name="Rivas-Marin E."/>
            <person name="Kohn T."/>
            <person name="Peeters S.H."/>
            <person name="Heuer A."/>
            <person name="Rast P."/>
            <person name="Oberbeckmann S."/>
            <person name="Bunk B."/>
            <person name="Jeske O."/>
            <person name="Meyerdierks A."/>
            <person name="Storesund J.E."/>
            <person name="Kallscheuer N."/>
            <person name="Luecker S."/>
            <person name="Lage O.M."/>
            <person name="Pohl T."/>
            <person name="Merkel B.J."/>
            <person name="Hornburger P."/>
            <person name="Mueller R.-W."/>
            <person name="Bruemmer F."/>
            <person name="Labrenz M."/>
            <person name="Spormann A.M."/>
            <person name="Op den Camp H."/>
            <person name="Overmann J."/>
            <person name="Amann R."/>
            <person name="Jetten M.S.M."/>
            <person name="Mascher T."/>
            <person name="Medema M.H."/>
            <person name="Devos D.P."/>
            <person name="Kaster A.-K."/>
            <person name="Ovreas L."/>
            <person name="Rohde M."/>
            <person name="Galperin M.Y."/>
            <person name="Jogler C."/>
        </authorList>
    </citation>
    <scope>NUCLEOTIDE SEQUENCE [LARGE SCALE GENOMIC DNA]</scope>
    <source>
        <strain evidence="10 11">Mal33</strain>
    </source>
</reference>
<keyword evidence="5 8" id="KW-1133">Transmembrane helix</keyword>
<evidence type="ECO:0000256" key="1">
    <source>
        <dbReference type="ARBA" id="ARBA00001947"/>
    </source>
</evidence>
<evidence type="ECO:0000256" key="6">
    <source>
        <dbReference type="ARBA" id="ARBA00023136"/>
    </source>
</evidence>
<dbReference type="Pfam" id="PF02163">
    <property type="entry name" value="Peptidase_M50"/>
    <property type="match status" value="1"/>
</dbReference>
<feature type="transmembrane region" description="Helical" evidence="8">
    <location>
        <begin position="384"/>
        <end position="401"/>
    </location>
</feature>
<accession>A0A518IVQ0</accession>
<dbReference type="GO" id="GO:0004222">
    <property type="term" value="F:metalloendopeptidase activity"/>
    <property type="evidence" value="ECO:0007669"/>
    <property type="project" value="InterPro"/>
</dbReference>
<protein>
    <submittedName>
        <fullName evidence="10">Peptidase family M50</fullName>
    </submittedName>
</protein>
<evidence type="ECO:0000256" key="3">
    <source>
        <dbReference type="ARBA" id="ARBA00007931"/>
    </source>
</evidence>
<feature type="coiled-coil region" evidence="7">
    <location>
        <begin position="493"/>
        <end position="553"/>
    </location>
</feature>
<evidence type="ECO:0000313" key="11">
    <source>
        <dbReference type="Proteomes" id="UP000316770"/>
    </source>
</evidence>
<feature type="transmembrane region" description="Helical" evidence="8">
    <location>
        <begin position="150"/>
        <end position="174"/>
    </location>
</feature>
<keyword evidence="4 8" id="KW-0812">Transmembrane</keyword>
<dbReference type="AlphaFoldDB" id="A0A518IVQ0"/>
<feature type="transmembrane region" description="Helical" evidence="8">
    <location>
        <begin position="356"/>
        <end position="378"/>
    </location>
</feature>
<evidence type="ECO:0000256" key="2">
    <source>
        <dbReference type="ARBA" id="ARBA00004127"/>
    </source>
</evidence>
<gene>
    <name evidence="10" type="ORF">Mal33_31670</name>
</gene>
<keyword evidence="7" id="KW-0175">Coiled coil</keyword>
<sequence>MSLVIDRLTDDVSQWKPRVLPELVFWPDRAPGEIQYRIEVPSRHKFFSVGYEEYVFISLLDGKTTVAQACGRAAQTLGREALTQRQADSITQWLLQQELATLDGVKVRSAAVPAQPNTPAKQGLWERFNPFWIKLPLPIVDHLIRSSAGLLAPIFSPLAIAAACLIMLVGIVSVAMQWDRFIASSAAIFSPSTWVATLVTWIVLKFLHELAHAAAARRYGCETTQVGIVLVLLAPLAYVDVTTSWRLRSRWQRIAIAAAGMYLELTIAAIAAIAWCWVDSPVFTFHLYNVILAASLSTLLFNANPLMRFDGYYILTDLLQLPNLAGEGSMAIRDLASRLFYARGIARERHYGWRRAAVVGYGIASIAWRILICISLVIAAGFMFRGAGVVLVGFAMLAWVIRPIARTLQSLNRQRQRAPAACVRAVVVAASLAVIAIAGVFYMPVSTAIVAPAVVDQGEDVAVRTATDGFVETIDVVDGETVRTGDVLIRLRNEELHHQLVKLQTEIGQAEIRKRSAAEKQDVAAVQIEREALQALGDRMQQLQNQIDGLTVTAHRDGTIVARGLADRLQQYVPEGTELLTIALPSDRRVIASIAQQDIRQVAMQVGKPVQIKTASRDRAAGRLAHIHPLATSELQHVALAGIHDGPLPVRADSEAGTYRLLSPRFEAIIDIDAGEIDRLPVGQTVRVQIGRMSLTPYQRVRVWFQRLLEMERTAARDRS</sequence>
<evidence type="ECO:0000256" key="8">
    <source>
        <dbReference type="SAM" id="Phobius"/>
    </source>
</evidence>
<feature type="transmembrane region" description="Helical" evidence="8">
    <location>
        <begin position="224"/>
        <end position="242"/>
    </location>
</feature>
<proteinExistence type="inferred from homology"/>
<comment type="cofactor">
    <cofactor evidence="1">
        <name>Zn(2+)</name>
        <dbReference type="ChEBI" id="CHEBI:29105"/>
    </cofactor>
</comment>
<keyword evidence="6 8" id="KW-0472">Membrane</keyword>
<feature type="transmembrane region" description="Helical" evidence="8">
    <location>
        <begin position="181"/>
        <end position="204"/>
    </location>
</feature>
<evidence type="ECO:0000259" key="9">
    <source>
        <dbReference type="Pfam" id="PF02163"/>
    </source>
</evidence>
<feature type="transmembrane region" description="Helical" evidence="8">
    <location>
        <begin position="254"/>
        <end position="277"/>
    </location>
</feature>
<comment type="subcellular location">
    <subcellularLocation>
        <location evidence="2">Endomembrane system</location>
        <topology evidence="2">Multi-pass membrane protein</topology>
    </subcellularLocation>
</comment>
<comment type="similarity">
    <text evidence="3">Belongs to the peptidase M50B family.</text>
</comment>
<feature type="transmembrane region" description="Helical" evidence="8">
    <location>
        <begin position="422"/>
        <end position="443"/>
    </location>
</feature>
<evidence type="ECO:0000256" key="7">
    <source>
        <dbReference type="SAM" id="Coils"/>
    </source>
</evidence>
<organism evidence="10 11">
    <name type="scientific">Rosistilla oblonga</name>
    <dbReference type="NCBI Taxonomy" id="2527990"/>
    <lineage>
        <taxon>Bacteria</taxon>
        <taxon>Pseudomonadati</taxon>
        <taxon>Planctomycetota</taxon>
        <taxon>Planctomycetia</taxon>
        <taxon>Pirellulales</taxon>
        <taxon>Pirellulaceae</taxon>
        <taxon>Rosistilla</taxon>
    </lineage>
</organism>
<evidence type="ECO:0000313" key="10">
    <source>
        <dbReference type="EMBL" id="QDV57166.1"/>
    </source>
</evidence>
<dbReference type="InterPro" id="IPR001193">
    <property type="entry name" value="MBTPS2"/>
</dbReference>
<feature type="domain" description="Peptidase M50" evidence="9">
    <location>
        <begin position="198"/>
        <end position="274"/>
    </location>
</feature>